<sequence length="477" mass="52734">MILDLKKKLYFNKGNFFQYFATLTGACSIMSSGINLGWTSPYLPKLMSNTSLIPTTSEEGSWCAVAPLIGSPFGALTAIYLVDRIGRKATALLMAPIVSICFILIAFSSSIWEISLYRFIIGATEGGSYTALPMYIGEISDPKIRGFLSATIAIFAIFGTLFINVIGSWMDIFMSSIVCAVIPLIHLVIFSFMPESPYYHIKKNNPAAARESLEILRGKASVDDEMEGLCKAVTRQERSEKTGFLDLFSVPSTRKASFIFLILCMTNKFSGKNPCLFYTEAIFKESGSSINPTLSVIIYCSVELIAVVISTYFIVDRFGKRLLMITSTAGCAISVFLLGLFFYFKDYHIGIVETIDWLPITALVSYNIFFSIGLAFGPVLVLSEFFPTNVKAKALGVADTFSVLMGTIVSKLFQITMDEFHTMSVPFIFFSVCCAVGFVFVIKYVPETKGKTLEEIQQFLIGESSTTSIEMTRGIRL</sequence>
<comment type="similarity">
    <text evidence="7">Belongs to the major facilitator superfamily. Sugar transporter (TC 2.A.1.1) family. Trehalose transporter subfamily.</text>
</comment>
<evidence type="ECO:0000256" key="3">
    <source>
        <dbReference type="ARBA" id="ARBA00022692"/>
    </source>
</evidence>
<dbReference type="SUPFAM" id="SSF103473">
    <property type="entry name" value="MFS general substrate transporter"/>
    <property type="match status" value="1"/>
</dbReference>
<comment type="subcellular location">
    <subcellularLocation>
        <location evidence="1">Cell membrane</location>
        <topology evidence="1">Multi-pass membrane protein</topology>
    </subcellularLocation>
</comment>
<feature type="transmembrane region" description="Helical" evidence="8">
    <location>
        <begin position="425"/>
        <end position="445"/>
    </location>
</feature>
<keyword evidence="2" id="KW-1003">Cell membrane</keyword>
<proteinExistence type="inferred from homology"/>
<dbReference type="InterPro" id="IPR005829">
    <property type="entry name" value="Sugar_transporter_CS"/>
</dbReference>
<feature type="transmembrane region" description="Helical" evidence="8">
    <location>
        <begin position="147"/>
        <end position="166"/>
    </location>
</feature>
<evidence type="ECO:0000256" key="4">
    <source>
        <dbReference type="ARBA" id="ARBA00022989"/>
    </source>
</evidence>
<dbReference type="EMBL" id="OV651830">
    <property type="protein sequence ID" value="CAH1104937.1"/>
    <property type="molecule type" value="Genomic_DNA"/>
</dbReference>
<gene>
    <name evidence="10" type="ORF">PSYICH_LOCUS6006</name>
</gene>
<feature type="transmembrane region" description="Helical" evidence="8">
    <location>
        <begin position="296"/>
        <end position="315"/>
    </location>
</feature>
<dbReference type="Gene3D" id="1.20.1250.20">
    <property type="entry name" value="MFS general substrate transporter like domains"/>
    <property type="match status" value="1"/>
</dbReference>
<dbReference type="PANTHER" id="PTHR48021">
    <property type="match status" value="1"/>
</dbReference>
<evidence type="ECO:0000256" key="6">
    <source>
        <dbReference type="ARBA" id="ARBA00023180"/>
    </source>
</evidence>
<dbReference type="PANTHER" id="PTHR48021:SF46">
    <property type="entry name" value="MAJOR FACILITATOR SUPERFAMILY (MFS) PROFILE DOMAIN-CONTAINING PROTEIN"/>
    <property type="match status" value="1"/>
</dbReference>
<evidence type="ECO:0000256" key="2">
    <source>
        <dbReference type="ARBA" id="ARBA00022475"/>
    </source>
</evidence>
<dbReference type="Proteomes" id="UP001153636">
    <property type="component" value="Chromosome 18"/>
</dbReference>
<feature type="transmembrane region" description="Helical" evidence="8">
    <location>
        <begin position="59"/>
        <end position="82"/>
    </location>
</feature>
<reference evidence="10" key="1">
    <citation type="submission" date="2022-01" db="EMBL/GenBank/DDBJ databases">
        <authorList>
            <person name="King R."/>
        </authorList>
    </citation>
    <scope>NUCLEOTIDE SEQUENCE</scope>
</reference>
<keyword evidence="3 8" id="KW-0812">Transmembrane</keyword>
<dbReference type="FunFam" id="1.20.1250.20:FF:000055">
    <property type="entry name" value="Facilitated trehalose transporter Tret1-2 homolog"/>
    <property type="match status" value="1"/>
</dbReference>
<evidence type="ECO:0000313" key="10">
    <source>
        <dbReference type="EMBL" id="CAH1104937.1"/>
    </source>
</evidence>
<accession>A0A9P0CKA5</accession>
<keyword evidence="11" id="KW-1185">Reference proteome</keyword>
<evidence type="ECO:0000256" key="7">
    <source>
        <dbReference type="ARBA" id="ARBA00024348"/>
    </source>
</evidence>
<feature type="domain" description="Major facilitator superfamily (MFS) profile" evidence="9">
    <location>
        <begin position="21"/>
        <end position="449"/>
    </location>
</feature>
<dbReference type="PROSITE" id="PS00217">
    <property type="entry name" value="SUGAR_TRANSPORT_2"/>
    <property type="match status" value="1"/>
</dbReference>
<dbReference type="GO" id="GO:0022857">
    <property type="term" value="F:transmembrane transporter activity"/>
    <property type="evidence" value="ECO:0007669"/>
    <property type="project" value="InterPro"/>
</dbReference>
<organism evidence="10 11">
    <name type="scientific">Psylliodes chrysocephalus</name>
    <dbReference type="NCBI Taxonomy" id="3402493"/>
    <lineage>
        <taxon>Eukaryota</taxon>
        <taxon>Metazoa</taxon>
        <taxon>Ecdysozoa</taxon>
        <taxon>Arthropoda</taxon>
        <taxon>Hexapoda</taxon>
        <taxon>Insecta</taxon>
        <taxon>Pterygota</taxon>
        <taxon>Neoptera</taxon>
        <taxon>Endopterygota</taxon>
        <taxon>Coleoptera</taxon>
        <taxon>Polyphaga</taxon>
        <taxon>Cucujiformia</taxon>
        <taxon>Chrysomeloidea</taxon>
        <taxon>Chrysomelidae</taxon>
        <taxon>Galerucinae</taxon>
        <taxon>Alticini</taxon>
        <taxon>Psylliodes</taxon>
    </lineage>
</organism>
<dbReference type="GO" id="GO:0005886">
    <property type="term" value="C:plasma membrane"/>
    <property type="evidence" value="ECO:0007669"/>
    <property type="project" value="UniProtKB-SubCell"/>
</dbReference>
<feature type="transmembrane region" description="Helical" evidence="8">
    <location>
        <begin position="364"/>
        <end position="382"/>
    </location>
</feature>
<feature type="transmembrane region" description="Helical" evidence="8">
    <location>
        <begin position="172"/>
        <end position="193"/>
    </location>
</feature>
<protein>
    <recommendedName>
        <fullName evidence="9">Major facilitator superfamily (MFS) profile domain-containing protein</fullName>
    </recommendedName>
</protein>
<dbReference type="PROSITE" id="PS51257">
    <property type="entry name" value="PROKAR_LIPOPROTEIN"/>
    <property type="match status" value="1"/>
</dbReference>
<feature type="transmembrane region" description="Helical" evidence="8">
    <location>
        <begin position="89"/>
        <end position="110"/>
    </location>
</feature>
<dbReference type="InterPro" id="IPR020846">
    <property type="entry name" value="MFS_dom"/>
</dbReference>
<dbReference type="InterPro" id="IPR050549">
    <property type="entry name" value="MFS_Trehalose_Transporter"/>
</dbReference>
<dbReference type="PROSITE" id="PS50850">
    <property type="entry name" value="MFS"/>
    <property type="match status" value="1"/>
</dbReference>
<feature type="transmembrane region" description="Helical" evidence="8">
    <location>
        <begin position="322"/>
        <end position="344"/>
    </location>
</feature>
<dbReference type="AlphaFoldDB" id="A0A9P0CKA5"/>
<evidence type="ECO:0000313" key="11">
    <source>
        <dbReference type="Proteomes" id="UP001153636"/>
    </source>
</evidence>
<dbReference type="Pfam" id="PF00083">
    <property type="entry name" value="Sugar_tr"/>
    <property type="match status" value="1"/>
</dbReference>
<keyword evidence="4 8" id="KW-1133">Transmembrane helix</keyword>
<dbReference type="InterPro" id="IPR036259">
    <property type="entry name" value="MFS_trans_sf"/>
</dbReference>
<keyword evidence="5 8" id="KW-0472">Membrane</keyword>
<evidence type="ECO:0000256" key="1">
    <source>
        <dbReference type="ARBA" id="ARBA00004651"/>
    </source>
</evidence>
<evidence type="ECO:0000259" key="9">
    <source>
        <dbReference type="PROSITE" id="PS50850"/>
    </source>
</evidence>
<keyword evidence="6" id="KW-0325">Glycoprotein</keyword>
<dbReference type="PROSITE" id="PS00216">
    <property type="entry name" value="SUGAR_TRANSPORT_1"/>
    <property type="match status" value="1"/>
</dbReference>
<evidence type="ECO:0000256" key="5">
    <source>
        <dbReference type="ARBA" id="ARBA00023136"/>
    </source>
</evidence>
<dbReference type="InterPro" id="IPR005828">
    <property type="entry name" value="MFS_sugar_transport-like"/>
</dbReference>
<dbReference type="OrthoDB" id="6133115at2759"/>
<feature type="transmembrane region" description="Helical" evidence="8">
    <location>
        <begin position="16"/>
        <end position="39"/>
    </location>
</feature>
<evidence type="ECO:0000256" key="8">
    <source>
        <dbReference type="SAM" id="Phobius"/>
    </source>
</evidence>
<feature type="transmembrane region" description="Helical" evidence="8">
    <location>
        <begin position="394"/>
        <end position="413"/>
    </location>
</feature>
<name>A0A9P0CKA5_9CUCU</name>